<dbReference type="GO" id="GO:0046872">
    <property type="term" value="F:metal ion binding"/>
    <property type="evidence" value="ECO:0007669"/>
    <property type="project" value="UniProtKB-KW"/>
</dbReference>
<feature type="compositionally biased region" description="Basic residues" evidence="8">
    <location>
        <begin position="131"/>
        <end position="141"/>
    </location>
</feature>
<feature type="coiled-coil region" evidence="7">
    <location>
        <begin position="188"/>
        <end position="215"/>
    </location>
</feature>
<evidence type="ECO:0000256" key="3">
    <source>
        <dbReference type="ARBA" id="ARBA00022448"/>
    </source>
</evidence>
<organism evidence="10 11">
    <name type="scientific">Chelatococcus caeni</name>
    <dbReference type="NCBI Taxonomy" id="1348468"/>
    <lineage>
        <taxon>Bacteria</taxon>
        <taxon>Pseudomonadati</taxon>
        <taxon>Pseudomonadota</taxon>
        <taxon>Alphaproteobacteria</taxon>
        <taxon>Hyphomicrobiales</taxon>
        <taxon>Chelatococcaceae</taxon>
        <taxon>Chelatococcus</taxon>
    </lineage>
</organism>
<feature type="region of interest" description="Disordered" evidence="8">
    <location>
        <begin position="124"/>
        <end position="160"/>
    </location>
</feature>
<name>A0A840C1D8_9HYPH</name>
<evidence type="ECO:0000256" key="2">
    <source>
        <dbReference type="ARBA" id="ARBA00011028"/>
    </source>
</evidence>
<feature type="chain" id="PRO_5032448308" evidence="9">
    <location>
        <begin position="28"/>
        <end position="331"/>
    </location>
</feature>
<dbReference type="PRINTS" id="PR00690">
    <property type="entry name" value="ADHESNFAMILY"/>
</dbReference>
<protein>
    <submittedName>
        <fullName evidence="10">Zinc/manganese transport system substrate-binding protein</fullName>
    </submittedName>
</protein>
<sequence length="331" mass="35236">MRTRRNVISALTAAAFLALPLAPAAFAQQAEAPSKTKVVATFSILGDLVREVGGERIDLTVLVGPNGDAHVYSPSPADARNLAEAKVIFVNGLKFEGWIDRLVQASGTKATVVEAAAEVKPLEMEDDGHGHGHAHGHAHGHGHADEHDEKHAHEHGGLDPHAWQDVANAKLYVAAIRDGLAAADPAGKEAYAANAEAYLARLDALEAEVKAAVEAIPRNRRKVITSHDAFGYFARAYGLTFIAPQGVSTDAEASARDVGRIIRQIKRDKIPAVFLENVTDPRLVERIAKETGAKIGGRLYSDALSDENGAAGTYIAMMQHNIKALNAALAR</sequence>
<dbReference type="Proteomes" id="UP000577362">
    <property type="component" value="Unassembled WGS sequence"/>
</dbReference>
<evidence type="ECO:0000256" key="7">
    <source>
        <dbReference type="SAM" id="Coils"/>
    </source>
</evidence>
<evidence type="ECO:0000256" key="8">
    <source>
        <dbReference type="SAM" id="MobiDB-lite"/>
    </source>
</evidence>
<dbReference type="AlphaFoldDB" id="A0A840C1D8"/>
<dbReference type="PROSITE" id="PS51318">
    <property type="entry name" value="TAT"/>
    <property type="match status" value="1"/>
</dbReference>
<evidence type="ECO:0000256" key="5">
    <source>
        <dbReference type="ARBA" id="ARBA00022729"/>
    </source>
</evidence>
<reference evidence="10 11" key="1">
    <citation type="submission" date="2020-08" db="EMBL/GenBank/DDBJ databases">
        <title>Genomic Encyclopedia of Type Strains, Phase IV (KMG-IV): sequencing the most valuable type-strain genomes for metagenomic binning, comparative biology and taxonomic classification.</title>
        <authorList>
            <person name="Goeker M."/>
        </authorList>
    </citation>
    <scope>NUCLEOTIDE SEQUENCE [LARGE SCALE GENOMIC DNA]</scope>
    <source>
        <strain evidence="10 11">DSM 103737</strain>
    </source>
</reference>
<dbReference type="SUPFAM" id="SSF53807">
    <property type="entry name" value="Helical backbone' metal receptor"/>
    <property type="match status" value="1"/>
</dbReference>
<dbReference type="Pfam" id="PF01297">
    <property type="entry name" value="ZnuA"/>
    <property type="match status" value="1"/>
</dbReference>
<feature type="compositionally biased region" description="Basic and acidic residues" evidence="8">
    <location>
        <begin position="142"/>
        <end position="158"/>
    </location>
</feature>
<feature type="signal peptide" evidence="9">
    <location>
        <begin position="1"/>
        <end position="27"/>
    </location>
</feature>
<evidence type="ECO:0000256" key="6">
    <source>
        <dbReference type="RuleBase" id="RU003512"/>
    </source>
</evidence>
<evidence type="ECO:0000313" key="10">
    <source>
        <dbReference type="EMBL" id="MBB4019671.1"/>
    </source>
</evidence>
<dbReference type="PANTHER" id="PTHR42953:SF1">
    <property type="entry name" value="METAL-BINDING PROTEIN HI_0362-RELATED"/>
    <property type="match status" value="1"/>
</dbReference>
<comment type="subcellular location">
    <subcellularLocation>
        <location evidence="1">Cell envelope</location>
    </subcellularLocation>
</comment>
<dbReference type="PRINTS" id="PR00691">
    <property type="entry name" value="ADHESINB"/>
</dbReference>
<keyword evidence="3 6" id="KW-0813">Transport</keyword>
<keyword evidence="4" id="KW-0479">Metal-binding</keyword>
<dbReference type="InterPro" id="IPR006129">
    <property type="entry name" value="AdhesinB"/>
</dbReference>
<dbReference type="CDD" id="cd01137">
    <property type="entry name" value="PsaA"/>
    <property type="match status" value="1"/>
</dbReference>
<proteinExistence type="inferred from homology"/>
<dbReference type="InterPro" id="IPR006311">
    <property type="entry name" value="TAT_signal"/>
</dbReference>
<evidence type="ECO:0000256" key="4">
    <source>
        <dbReference type="ARBA" id="ARBA00022723"/>
    </source>
</evidence>
<dbReference type="GO" id="GO:0007155">
    <property type="term" value="P:cell adhesion"/>
    <property type="evidence" value="ECO:0007669"/>
    <property type="project" value="InterPro"/>
</dbReference>
<dbReference type="EMBL" id="JACIEN010000008">
    <property type="protein sequence ID" value="MBB4019671.1"/>
    <property type="molecule type" value="Genomic_DNA"/>
</dbReference>
<dbReference type="RefSeq" id="WP_183318508.1">
    <property type="nucleotide sequence ID" value="NZ_JACIEN010000008.1"/>
</dbReference>
<keyword evidence="11" id="KW-1185">Reference proteome</keyword>
<keyword evidence="5 9" id="KW-0732">Signal</keyword>
<dbReference type="GO" id="GO:0030001">
    <property type="term" value="P:metal ion transport"/>
    <property type="evidence" value="ECO:0007669"/>
    <property type="project" value="InterPro"/>
</dbReference>
<dbReference type="InterPro" id="IPR006127">
    <property type="entry name" value="ZnuA-like"/>
</dbReference>
<keyword evidence="7" id="KW-0175">Coiled coil</keyword>
<evidence type="ECO:0000256" key="9">
    <source>
        <dbReference type="SAM" id="SignalP"/>
    </source>
</evidence>
<dbReference type="InterPro" id="IPR006128">
    <property type="entry name" value="Lipoprotein_PsaA-like"/>
</dbReference>
<dbReference type="GO" id="GO:0030313">
    <property type="term" value="C:cell envelope"/>
    <property type="evidence" value="ECO:0007669"/>
    <property type="project" value="UniProtKB-SubCell"/>
</dbReference>
<comment type="caution">
    <text evidence="10">The sequence shown here is derived from an EMBL/GenBank/DDBJ whole genome shotgun (WGS) entry which is preliminary data.</text>
</comment>
<evidence type="ECO:0000256" key="1">
    <source>
        <dbReference type="ARBA" id="ARBA00004196"/>
    </source>
</evidence>
<dbReference type="PANTHER" id="PTHR42953">
    <property type="entry name" value="HIGH-AFFINITY ZINC UPTAKE SYSTEM PROTEIN ZNUA-RELATED"/>
    <property type="match status" value="1"/>
</dbReference>
<evidence type="ECO:0000313" key="11">
    <source>
        <dbReference type="Proteomes" id="UP000577362"/>
    </source>
</evidence>
<dbReference type="InterPro" id="IPR050492">
    <property type="entry name" value="Bact_metal-bind_prot9"/>
</dbReference>
<comment type="similarity">
    <text evidence="2 6">Belongs to the bacterial solute-binding protein 9 family.</text>
</comment>
<gene>
    <name evidence="10" type="ORF">GGR16_004726</name>
</gene>
<dbReference type="Gene3D" id="3.40.50.1980">
    <property type="entry name" value="Nitrogenase molybdenum iron protein domain"/>
    <property type="match status" value="2"/>
</dbReference>
<accession>A0A840C1D8</accession>